<reference evidence="1" key="1">
    <citation type="journal article" date="2019" name="Emerg. Microbes Infect.">
        <title>Comprehensive subspecies identification of 175 nontuberculous mycobacteria species based on 7547 genomic profiles.</title>
        <authorList>
            <person name="Matsumoto Y."/>
            <person name="Kinjo T."/>
            <person name="Motooka D."/>
            <person name="Nabeya D."/>
            <person name="Jung N."/>
            <person name="Uechi K."/>
            <person name="Horii T."/>
            <person name="Iida T."/>
            <person name="Fujita J."/>
            <person name="Nakamura S."/>
        </authorList>
    </citation>
    <scope>NUCLEOTIDE SEQUENCE [LARGE SCALE GENOMIC DNA]</scope>
    <source>
        <strain evidence="1">JCM 13671</strain>
    </source>
</reference>
<dbReference type="PANTHER" id="PTHR40943:SF1">
    <property type="entry name" value="CYTOPLASMIC PROTEIN"/>
    <property type="match status" value="1"/>
</dbReference>
<keyword evidence="2" id="KW-1185">Reference proteome</keyword>
<evidence type="ECO:0000313" key="1">
    <source>
        <dbReference type="EMBL" id="BBZ36932.1"/>
    </source>
</evidence>
<protein>
    <submittedName>
        <fullName evidence="1">Cupin</fullName>
    </submittedName>
</protein>
<dbReference type="Pfam" id="PF05899">
    <property type="entry name" value="Cupin_3"/>
    <property type="match status" value="1"/>
</dbReference>
<dbReference type="AlphaFoldDB" id="A0A7I7Y795"/>
<dbReference type="PANTHER" id="PTHR40943">
    <property type="entry name" value="CYTOPLASMIC PROTEIN-RELATED"/>
    <property type="match status" value="1"/>
</dbReference>
<reference evidence="1" key="2">
    <citation type="submission" date="2020-02" db="EMBL/GenBank/DDBJ databases">
        <authorList>
            <person name="Matsumoto Y."/>
            <person name="Motooka D."/>
            <person name="Nakamura S."/>
        </authorList>
    </citation>
    <scope>NUCLEOTIDE SEQUENCE</scope>
    <source>
        <strain evidence="1">JCM 13671</strain>
    </source>
</reference>
<dbReference type="Gene3D" id="2.60.120.10">
    <property type="entry name" value="Jelly Rolls"/>
    <property type="match status" value="1"/>
</dbReference>
<dbReference type="SUPFAM" id="SSF51182">
    <property type="entry name" value="RmlC-like cupins"/>
    <property type="match status" value="1"/>
</dbReference>
<gene>
    <name evidence="1" type="ORF">MCNF_55370</name>
</gene>
<accession>A0A7I7Y795</accession>
<dbReference type="Proteomes" id="UP000466931">
    <property type="component" value="Chromosome"/>
</dbReference>
<evidence type="ECO:0000313" key="2">
    <source>
        <dbReference type="Proteomes" id="UP000466931"/>
    </source>
</evidence>
<dbReference type="InterPro" id="IPR008579">
    <property type="entry name" value="UGlyAH_Cupin_dom"/>
</dbReference>
<dbReference type="InterPro" id="IPR014710">
    <property type="entry name" value="RmlC-like_jellyroll"/>
</dbReference>
<dbReference type="EMBL" id="AP022612">
    <property type="protein sequence ID" value="BBZ36932.1"/>
    <property type="molecule type" value="Genomic_DNA"/>
</dbReference>
<dbReference type="InterPro" id="IPR011051">
    <property type="entry name" value="RmlC_Cupin_sf"/>
</dbReference>
<sequence>MTISGTSPLSAAIIPDPHSVTLEDWGPLPEGTGAPMATEGKKLWAGDGILEVGIWKCAAGSSHWKFETNESFTIFSGRMTVTEDGGRPLELTSGESAVFPKGWSGVWELHETVLKVYTVF</sequence>
<organism evidence="1 2">
    <name type="scientific">Mycolicibacterium confluentis</name>
    <dbReference type="NCBI Taxonomy" id="28047"/>
    <lineage>
        <taxon>Bacteria</taxon>
        <taxon>Bacillati</taxon>
        <taxon>Actinomycetota</taxon>
        <taxon>Actinomycetes</taxon>
        <taxon>Mycobacteriales</taxon>
        <taxon>Mycobacteriaceae</taxon>
        <taxon>Mycolicibacterium</taxon>
    </lineage>
</organism>
<proteinExistence type="predicted"/>
<name>A0A7I7Y795_9MYCO</name>